<protein>
    <recommendedName>
        <fullName evidence="7">Tetratricopeptide repeat protein</fullName>
    </recommendedName>
</protein>
<dbReference type="InterPro" id="IPR036388">
    <property type="entry name" value="WH-like_DNA-bd_sf"/>
</dbReference>
<keyword evidence="4" id="KW-0732">Signal</keyword>
<organism evidence="5 6">
    <name type="scientific">Elizabethkingia meningoseptica</name>
    <name type="common">Chryseobacterium meningosepticum</name>
    <dbReference type="NCBI Taxonomy" id="238"/>
    <lineage>
        <taxon>Bacteria</taxon>
        <taxon>Pseudomonadati</taxon>
        <taxon>Bacteroidota</taxon>
        <taxon>Flavobacteriia</taxon>
        <taxon>Flavobacteriales</taxon>
        <taxon>Weeksellaceae</taxon>
        <taxon>Elizabethkingia</taxon>
    </lineage>
</organism>
<dbReference type="InterPro" id="IPR016032">
    <property type="entry name" value="Sig_transdc_resp-reg_C-effctor"/>
</dbReference>
<dbReference type="Proteomes" id="UP000188947">
    <property type="component" value="Unassembled WGS sequence"/>
</dbReference>
<dbReference type="GO" id="GO:0003677">
    <property type="term" value="F:DNA binding"/>
    <property type="evidence" value="ECO:0007669"/>
    <property type="project" value="InterPro"/>
</dbReference>
<dbReference type="GO" id="GO:0006355">
    <property type="term" value="P:regulation of DNA-templated transcription"/>
    <property type="evidence" value="ECO:0007669"/>
    <property type="project" value="InterPro"/>
</dbReference>
<dbReference type="SUPFAM" id="SSF48452">
    <property type="entry name" value="TPR-like"/>
    <property type="match status" value="1"/>
</dbReference>
<dbReference type="AlphaFoldDB" id="A0A1T3FFD7"/>
<evidence type="ECO:0000256" key="4">
    <source>
        <dbReference type="SAM" id="SignalP"/>
    </source>
</evidence>
<dbReference type="STRING" id="238.BBD35_12345"/>
<dbReference type="OrthoDB" id="1212549at2"/>
<keyword evidence="2" id="KW-0175">Coiled coil</keyword>
<feature type="coiled-coil region" evidence="2">
    <location>
        <begin position="434"/>
        <end position="461"/>
    </location>
</feature>
<dbReference type="InterPro" id="IPR011990">
    <property type="entry name" value="TPR-like_helical_dom_sf"/>
</dbReference>
<dbReference type="PROSITE" id="PS50005">
    <property type="entry name" value="TPR"/>
    <property type="match status" value="1"/>
</dbReference>
<keyword evidence="3" id="KW-1133">Transmembrane helix</keyword>
<dbReference type="EMBL" id="MPOG01000014">
    <property type="protein sequence ID" value="OOH94274.1"/>
    <property type="molecule type" value="Genomic_DNA"/>
</dbReference>
<keyword evidence="1" id="KW-0802">TPR repeat</keyword>
<evidence type="ECO:0000256" key="3">
    <source>
        <dbReference type="SAM" id="Phobius"/>
    </source>
</evidence>
<feature type="transmembrane region" description="Helical" evidence="3">
    <location>
        <begin position="394"/>
        <end position="414"/>
    </location>
</feature>
<evidence type="ECO:0008006" key="7">
    <source>
        <dbReference type="Google" id="ProtNLM"/>
    </source>
</evidence>
<evidence type="ECO:0000256" key="1">
    <source>
        <dbReference type="PROSITE-ProRule" id="PRU00339"/>
    </source>
</evidence>
<dbReference type="Gene3D" id="1.10.10.10">
    <property type="entry name" value="Winged helix-like DNA-binding domain superfamily/Winged helix DNA-binding domain"/>
    <property type="match status" value="1"/>
</dbReference>
<keyword evidence="6" id="KW-1185">Reference proteome</keyword>
<sequence length="602" mass="71386">MDRAIYRNLIFFILLLISFQHLQAQNDNDANMHLVYDYMYSKEADKLKELAESRFLNTKDITKQIMGNVCMINYYSLINDEKGFAKYAEKAVELASQTKKELDRAYAELGLAIYYSEVKKDDLFTQYVNKSINTLSKYNYENLSLTYLYYLKDRYKVKNTFERDTFINNFKANQYAIKSRNNVLINLTYIMIGNNYRNKFEITKNKKYLDSANTNYNYALQYAKLIKYLPSRKSAELMYYGSYGKIASYMFKDDTESMKAYNHILQTCKDDSRFNNVTALIRNNIGSIFLKQGKYVLAEQQFTQSYQLSKSDDRIEIPKKISILENLSKVYEMLDQPQKALTYERLAKELMRENYQKQFDSKAKSIEIFYETEQKNQHIKQLEEKNSIYNKQRLMYIGIILFSFTGIIFIAYILHYKQKINKQRNNLLIAERIETNLKLQLEQEEKSKLKIEQELLVIKQEQMQKQALAKSLQLDHKNTFINNLKDKIKQRKHINIDKIIKEELFADKDFSTVQNIVQEVHPNFFKRLNEISKRKLSSQDLRYASFIYLNMDNQQISTILKMDSNTVRTTKYRLKQKLGLCKDTDLAVFFKKSGVIKKQGTV</sequence>
<evidence type="ECO:0000313" key="5">
    <source>
        <dbReference type="EMBL" id="OOH94274.1"/>
    </source>
</evidence>
<evidence type="ECO:0000313" key="6">
    <source>
        <dbReference type="Proteomes" id="UP000188947"/>
    </source>
</evidence>
<feature type="signal peptide" evidence="4">
    <location>
        <begin position="1"/>
        <end position="24"/>
    </location>
</feature>
<gene>
    <name evidence="5" type="ORF">BMF97_13025</name>
</gene>
<evidence type="ECO:0000256" key="2">
    <source>
        <dbReference type="SAM" id="Coils"/>
    </source>
</evidence>
<dbReference type="SUPFAM" id="SSF46894">
    <property type="entry name" value="C-terminal effector domain of the bipartite response regulators"/>
    <property type="match status" value="1"/>
</dbReference>
<keyword evidence="3" id="KW-0472">Membrane</keyword>
<dbReference type="RefSeq" id="WP_077564755.1">
    <property type="nucleotide sequence ID" value="NZ_CP016378.1"/>
</dbReference>
<feature type="repeat" description="TPR" evidence="1">
    <location>
        <begin position="279"/>
        <end position="312"/>
    </location>
</feature>
<comment type="caution">
    <text evidence="5">The sequence shown here is derived from an EMBL/GenBank/DDBJ whole genome shotgun (WGS) entry which is preliminary data.</text>
</comment>
<dbReference type="InterPro" id="IPR019734">
    <property type="entry name" value="TPR_rpt"/>
</dbReference>
<keyword evidence="3" id="KW-0812">Transmembrane</keyword>
<accession>A0A1T3FFD7</accession>
<reference evidence="5 6" key="1">
    <citation type="submission" date="2016-11" db="EMBL/GenBank/DDBJ databases">
        <title>Genome sequence and comparative genomic analysis of clinical strain Elizabethkingia meningoseptica 61421 PRCM.</title>
        <authorList>
            <person name="Wang M."/>
            <person name="Hu S."/>
            <person name="Cao L."/>
            <person name="Jiang T."/>
            <person name="Zhou Y."/>
            <person name="Ming D."/>
        </authorList>
    </citation>
    <scope>NUCLEOTIDE SEQUENCE [LARGE SCALE GENOMIC DNA]</scope>
    <source>
        <strain evidence="5 6">61421 PRCM</strain>
    </source>
</reference>
<name>A0A1T3FFD7_ELIME</name>
<proteinExistence type="predicted"/>
<dbReference type="Gene3D" id="1.25.40.10">
    <property type="entry name" value="Tetratricopeptide repeat domain"/>
    <property type="match status" value="1"/>
</dbReference>
<dbReference type="eggNOG" id="COG2771">
    <property type="taxonomic scope" value="Bacteria"/>
</dbReference>
<feature type="chain" id="PRO_5013091959" description="Tetratricopeptide repeat protein" evidence="4">
    <location>
        <begin position="25"/>
        <end position="602"/>
    </location>
</feature>